<protein>
    <recommendedName>
        <fullName evidence="4">Integral membrane protein</fullName>
    </recommendedName>
</protein>
<sequence length="98" mass="10603">MAVAEQHNEDDPKDAEMVGEYGDEPVVISLYTGVLLASSLTLVWLAFALHRADPARDRPGLEQLIGNAAGLSLAFVLVLARRMTSATRRRTAADRVSP</sequence>
<gene>
    <name evidence="2" type="ORF">OWR29_28790</name>
</gene>
<organism evidence="2 3">
    <name type="scientific">Paractinoplanes pyxinae</name>
    <dbReference type="NCBI Taxonomy" id="2997416"/>
    <lineage>
        <taxon>Bacteria</taxon>
        <taxon>Bacillati</taxon>
        <taxon>Actinomycetota</taxon>
        <taxon>Actinomycetes</taxon>
        <taxon>Micromonosporales</taxon>
        <taxon>Micromonosporaceae</taxon>
        <taxon>Paractinoplanes</taxon>
    </lineage>
</organism>
<reference evidence="2" key="1">
    <citation type="submission" date="2022-11" db="EMBL/GenBank/DDBJ databases">
        <authorList>
            <person name="Somphong A."/>
            <person name="Phongsopitanun W."/>
        </authorList>
    </citation>
    <scope>NUCLEOTIDE SEQUENCE</scope>
    <source>
        <strain evidence="2">Pm04-4</strain>
    </source>
</reference>
<keyword evidence="1" id="KW-1133">Transmembrane helix</keyword>
<feature type="transmembrane region" description="Helical" evidence="1">
    <location>
        <begin position="61"/>
        <end position="80"/>
    </location>
</feature>
<evidence type="ECO:0000313" key="2">
    <source>
        <dbReference type="EMBL" id="MCY1142009.1"/>
    </source>
</evidence>
<proteinExistence type="predicted"/>
<keyword evidence="3" id="KW-1185">Reference proteome</keyword>
<dbReference type="RefSeq" id="WP_267566395.1">
    <property type="nucleotide sequence ID" value="NZ_JAPNTZ010000010.1"/>
</dbReference>
<name>A0ABT4B679_9ACTN</name>
<dbReference type="EMBL" id="JAPNTZ010000010">
    <property type="protein sequence ID" value="MCY1142009.1"/>
    <property type="molecule type" value="Genomic_DNA"/>
</dbReference>
<evidence type="ECO:0000256" key="1">
    <source>
        <dbReference type="SAM" id="Phobius"/>
    </source>
</evidence>
<evidence type="ECO:0000313" key="3">
    <source>
        <dbReference type="Proteomes" id="UP001151002"/>
    </source>
</evidence>
<accession>A0ABT4B679</accession>
<comment type="caution">
    <text evidence="2">The sequence shown here is derived from an EMBL/GenBank/DDBJ whole genome shotgun (WGS) entry which is preliminary data.</text>
</comment>
<keyword evidence="1" id="KW-0812">Transmembrane</keyword>
<feature type="transmembrane region" description="Helical" evidence="1">
    <location>
        <begin position="26"/>
        <end position="49"/>
    </location>
</feature>
<evidence type="ECO:0008006" key="4">
    <source>
        <dbReference type="Google" id="ProtNLM"/>
    </source>
</evidence>
<keyword evidence="1" id="KW-0472">Membrane</keyword>
<dbReference type="Proteomes" id="UP001151002">
    <property type="component" value="Unassembled WGS sequence"/>
</dbReference>